<accession>A0A0A6ZSU8</accession>
<protein>
    <submittedName>
        <fullName evidence="1">Uncharacterized protein</fullName>
    </submittedName>
</protein>
<dbReference type="KEGG" id="sdz:Asd1617_02093"/>
<evidence type="ECO:0000313" key="2">
    <source>
        <dbReference type="Proteomes" id="UP000031647"/>
    </source>
</evidence>
<dbReference type="EMBL" id="CP006736">
    <property type="protein sequence ID" value="AHA64920.1"/>
    <property type="molecule type" value="Genomic_DNA"/>
</dbReference>
<dbReference type="AlphaFoldDB" id="A0A0A6ZSU8"/>
<dbReference type="Proteomes" id="UP000031647">
    <property type="component" value="Chromosome"/>
</dbReference>
<proteinExistence type="predicted"/>
<dbReference type="HOGENOM" id="CLU_3152211_0_0_6"/>
<evidence type="ECO:0000313" key="1">
    <source>
        <dbReference type="EMBL" id="AHA64920.1"/>
    </source>
</evidence>
<reference evidence="1 2" key="1">
    <citation type="submission" date="2013-09" db="EMBL/GenBank/DDBJ databases">
        <title>Comparative genomics of Sd1617 to representative strains in evaluating its pathogenesis.</title>
        <authorList>
            <person name="Aksomboon Vongsawan A."/>
            <person name="Kapatral V."/>
            <person name="Vaisvil B."/>
            <person name="Serichantalergs O."/>
            <person name="Hale T.L."/>
            <person name="Mason C.J."/>
        </authorList>
    </citation>
    <scope>NUCLEOTIDE SEQUENCE [LARGE SCALE GENOMIC DNA]</scope>
    <source>
        <strain evidence="1 2">1617</strain>
    </source>
</reference>
<organism evidence="1 2">
    <name type="scientific">Shigella dysenteriae 1617</name>
    <dbReference type="NCBI Taxonomy" id="754093"/>
    <lineage>
        <taxon>Bacteria</taxon>
        <taxon>Pseudomonadati</taxon>
        <taxon>Pseudomonadota</taxon>
        <taxon>Gammaproteobacteria</taxon>
        <taxon>Enterobacterales</taxon>
        <taxon>Enterobacteriaceae</taxon>
        <taxon>Shigella</taxon>
    </lineage>
</organism>
<gene>
    <name evidence="1" type="ORF">Asd1617_02093</name>
</gene>
<name>A0A0A6ZSU8_SHIDY</name>
<sequence>MLTVCVIFGGEPANSANNQRAYYALTQYGKDNQWPFMPSISHFTLPPD</sequence>